<dbReference type="Proteomes" id="UP000295578">
    <property type="component" value="Unassembled WGS sequence"/>
</dbReference>
<feature type="region of interest" description="Disordered" evidence="1">
    <location>
        <begin position="322"/>
        <end position="341"/>
    </location>
</feature>
<organism evidence="2 3">
    <name type="scientific">Actinomadura darangshiensis</name>
    <dbReference type="NCBI Taxonomy" id="705336"/>
    <lineage>
        <taxon>Bacteria</taxon>
        <taxon>Bacillati</taxon>
        <taxon>Actinomycetota</taxon>
        <taxon>Actinomycetes</taxon>
        <taxon>Streptosporangiales</taxon>
        <taxon>Thermomonosporaceae</taxon>
        <taxon>Actinomadura</taxon>
    </lineage>
</organism>
<sequence>MALLSARSRPAGGRRSLAGLAAGLLAVTGCGAPAGMVDVEQAARKACDVPSPAKPTTVNVLAYSGPAIDPFTDAIVKGCGGVRNLEIKHLPVDFSGQIQKAALALSSGDSSPYDLIESYNGTLYEYASKGWIRPLDGYIAKYKDRYGLGDIDPKAWDGFTYQGKIYGIPDQANAGILIYRKDLFSKLGLKAPRTYAEMLDAAKRLKAAKAVKYPLGMVWGSDDALADGFHSWLTANGGRWFDDTGRPAFDSPAGLKALQQMKGMLPYMPSGSLAFGNGDVMALMQQGLIGMTRIWASRAQPIGDPNQSRVAGKIGFAAAPAAVPGGPPASETSQDGFVIPKNSRLDPETLFRLMASTITSPDVMKQAATVAVPPRMSMINDPATARPYWPAVRESGERGVQPLPRVPYMDPLTKSVVNPYLAKALTGSTDPARALRAAATQLESSLKAKGYLR</sequence>
<evidence type="ECO:0000256" key="1">
    <source>
        <dbReference type="SAM" id="MobiDB-lite"/>
    </source>
</evidence>
<dbReference type="Gene3D" id="3.40.190.10">
    <property type="entry name" value="Periplasmic binding protein-like II"/>
    <property type="match status" value="2"/>
</dbReference>
<dbReference type="InterPro" id="IPR006059">
    <property type="entry name" value="SBP"/>
</dbReference>
<proteinExistence type="predicted"/>
<gene>
    <name evidence="2" type="ORF">E1293_08920</name>
</gene>
<name>A0A4R5BRV8_9ACTN</name>
<dbReference type="PANTHER" id="PTHR43649">
    <property type="entry name" value="ARABINOSE-BINDING PROTEIN-RELATED"/>
    <property type="match status" value="1"/>
</dbReference>
<dbReference type="AlphaFoldDB" id="A0A4R5BRV8"/>
<evidence type="ECO:0000313" key="3">
    <source>
        <dbReference type="Proteomes" id="UP000295578"/>
    </source>
</evidence>
<accession>A0A4R5BRV8</accession>
<comment type="caution">
    <text evidence="2">The sequence shown here is derived from an EMBL/GenBank/DDBJ whole genome shotgun (WGS) entry which is preliminary data.</text>
</comment>
<dbReference type="PROSITE" id="PS51257">
    <property type="entry name" value="PROKAR_LIPOPROTEIN"/>
    <property type="match status" value="1"/>
</dbReference>
<dbReference type="PANTHER" id="PTHR43649:SF12">
    <property type="entry name" value="DIACETYLCHITOBIOSE BINDING PROTEIN DASA"/>
    <property type="match status" value="1"/>
</dbReference>
<reference evidence="2 3" key="1">
    <citation type="submission" date="2019-03" db="EMBL/GenBank/DDBJ databases">
        <title>Draft genome sequences of novel Actinobacteria.</title>
        <authorList>
            <person name="Sahin N."/>
            <person name="Ay H."/>
            <person name="Saygin H."/>
        </authorList>
    </citation>
    <scope>NUCLEOTIDE SEQUENCE [LARGE SCALE GENOMIC DNA]</scope>
    <source>
        <strain evidence="2 3">DSM 45941</strain>
    </source>
</reference>
<dbReference type="SUPFAM" id="SSF53850">
    <property type="entry name" value="Periplasmic binding protein-like II"/>
    <property type="match status" value="1"/>
</dbReference>
<dbReference type="Pfam" id="PF01547">
    <property type="entry name" value="SBP_bac_1"/>
    <property type="match status" value="1"/>
</dbReference>
<dbReference type="EMBL" id="SMKY01000027">
    <property type="protein sequence ID" value="TDD86852.1"/>
    <property type="molecule type" value="Genomic_DNA"/>
</dbReference>
<dbReference type="OrthoDB" id="9770625at2"/>
<protein>
    <submittedName>
        <fullName evidence="2">Extracellular solute-binding protein</fullName>
    </submittedName>
</protein>
<keyword evidence="3" id="KW-1185">Reference proteome</keyword>
<dbReference type="InterPro" id="IPR050490">
    <property type="entry name" value="Bact_solute-bd_prot1"/>
</dbReference>
<dbReference type="RefSeq" id="WP_132195781.1">
    <property type="nucleotide sequence ID" value="NZ_SMKY01000027.1"/>
</dbReference>
<evidence type="ECO:0000313" key="2">
    <source>
        <dbReference type="EMBL" id="TDD86852.1"/>
    </source>
</evidence>